<feature type="transmembrane region" description="Helical" evidence="6">
    <location>
        <begin position="25"/>
        <end position="46"/>
    </location>
</feature>
<evidence type="ECO:0000256" key="2">
    <source>
        <dbReference type="ARBA" id="ARBA00022448"/>
    </source>
</evidence>
<dbReference type="Pfam" id="PF13520">
    <property type="entry name" value="AA_permease_2"/>
    <property type="match status" value="1"/>
</dbReference>
<feature type="transmembrane region" description="Helical" evidence="6">
    <location>
        <begin position="75"/>
        <end position="94"/>
    </location>
</feature>
<feature type="transmembrane region" description="Helical" evidence="6">
    <location>
        <begin position="147"/>
        <end position="173"/>
    </location>
</feature>
<dbReference type="OrthoDB" id="3257095at2759"/>
<evidence type="ECO:0000256" key="1">
    <source>
        <dbReference type="ARBA" id="ARBA00004141"/>
    </source>
</evidence>
<feature type="transmembrane region" description="Helical" evidence="6">
    <location>
        <begin position="227"/>
        <end position="247"/>
    </location>
</feature>
<keyword evidence="2" id="KW-0813">Transport</keyword>
<feature type="non-terminal residue" evidence="7">
    <location>
        <position position="1"/>
    </location>
</feature>
<dbReference type="GO" id="GO:0022857">
    <property type="term" value="F:transmembrane transporter activity"/>
    <property type="evidence" value="ECO:0007669"/>
    <property type="project" value="InterPro"/>
</dbReference>
<feature type="transmembrane region" description="Helical" evidence="6">
    <location>
        <begin position="123"/>
        <end position="141"/>
    </location>
</feature>
<evidence type="ECO:0000256" key="6">
    <source>
        <dbReference type="SAM" id="Phobius"/>
    </source>
</evidence>
<protein>
    <recommendedName>
        <fullName evidence="9">Amino acid permease/ SLC12A domain-containing protein</fullName>
    </recommendedName>
</protein>
<evidence type="ECO:0000313" key="8">
    <source>
        <dbReference type="Proteomes" id="UP000799421"/>
    </source>
</evidence>
<keyword evidence="3 6" id="KW-0812">Transmembrane</keyword>
<organism evidence="7 8">
    <name type="scientific">Piedraia hortae CBS 480.64</name>
    <dbReference type="NCBI Taxonomy" id="1314780"/>
    <lineage>
        <taxon>Eukaryota</taxon>
        <taxon>Fungi</taxon>
        <taxon>Dikarya</taxon>
        <taxon>Ascomycota</taxon>
        <taxon>Pezizomycotina</taxon>
        <taxon>Dothideomycetes</taxon>
        <taxon>Dothideomycetidae</taxon>
        <taxon>Capnodiales</taxon>
        <taxon>Piedraiaceae</taxon>
        <taxon>Piedraia</taxon>
    </lineage>
</organism>
<evidence type="ECO:0000256" key="3">
    <source>
        <dbReference type="ARBA" id="ARBA00022692"/>
    </source>
</evidence>
<dbReference type="PANTHER" id="PTHR45649:SF41">
    <property type="entry name" value="TRANSPORTER, PUTATIVE (EUROFUNG)-RELATED"/>
    <property type="match status" value="1"/>
</dbReference>
<feature type="transmembrane region" description="Helical" evidence="6">
    <location>
        <begin position="194"/>
        <end position="215"/>
    </location>
</feature>
<dbReference type="EMBL" id="MU006006">
    <property type="protein sequence ID" value="KAF2858612.1"/>
    <property type="molecule type" value="Genomic_DNA"/>
</dbReference>
<name>A0A6A7BU58_9PEZI</name>
<dbReference type="Gene3D" id="1.20.1740.10">
    <property type="entry name" value="Amino acid/polyamine transporter I"/>
    <property type="match status" value="1"/>
</dbReference>
<comment type="subcellular location">
    <subcellularLocation>
        <location evidence="1">Membrane</location>
        <topology evidence="1">Multi-pass membrane protein</topology>
    </subcellularLocation>
</comment>
<evidence type="ECO:0008006" key="9">
    <source>
        <dbReference type="Google" id="ProtNLM"/>
    </source>
</evidence>
<dbReference type="Proteomes" id="UP000799421">
    <property type="component" value="Unassembled WGS sequence"/>
</dbReference>
<evidence type="ECO:0000256" key="4">
    <source>
        <dbReference type="ARBA" id="ARBA00022989"/>
    </source>
</evidence>
<accession>A0A6A7BU58</accession>
<dbReference type="PANTHER" id="PTHR45649">
    <property type="entry name" value="AMINO-ACID PERMEASE BAT1"/>
    <property type="match status" value="1"/>
</dbReference>
<dbReference type="InterPro" id="IPR002293">
    <property type="entry name" value="AA/rel_permease1"/>
</dbReference>
<keyword evidence="8" id="KW-1185">Reference proteome</keyword>
<proteinExistence type="predicted"/>
<reference evidence="7" key="1">
    <citation type="journal article" date="2020" name="Stud. Mycol.">
        <title>101 Dothideomycetes genomes: a test case for predicting lifestyles and emergence of pathogens.</title>
        <authorList>
            <person name="Haridas S."/>
            <person name="Albert R."/>
            <person name="Binder M."/>
            <person name="Bloem J."/>
            <person name="Labutti K."/>
            <person name="Salamov A."/>
            <person name="Andreopoulos B."/>
            <person name="Baker S."/>
            <person name="Barry K."/>
            <person name="Bills G."/>
            <person name="Bluhm B."/>
            <person name="Cannon C."/>
            <person name="Castanera R."/>
            <person name="Culley D."/>
            <person name="Daum C."/>
            <person name="Ezra D."/>
            <person name="Gonzalez J."/>
            <person name="Henrissat B."/>
            <person name="Kuo A."/>
            <person name="Liang C."/>
            <person name="Lipzen A."/>
            <person name="Lutzoni F."/>
            <person name="Magnuson J."/>
            <person name="Mondo S."/>
            <person name="Nolan M."/>
            <person name="Ohm R."/>
            <person name="Pangilinan J."/>
            <person name="Park H.-J."/>
            <person name="Ramirez L."/>
            <person name="Alfaro M."/>
            <person name="Sun H."/>
            <person name="Tritt A."/>
            <person name="Yoshinaga Y."/>
            <person name="Zwiers L.-H."/>
            <person name="Turgeon B."/>
            <person name="Goodwin S."/>
            <person name="Spatafora J."/>
            <person name="Crous P."/>
            <person name="Grigoriev I."/>
        </authorList>
    </citation>
    <scope>NUCLEOTIDE SEQUENCE</scope>
    <source>
        <strain evidence="7">CBS 480.64</strain>
    </source>
</reference>
<dbReference type="AlphaFoldDB" id="A0A6A7BU58"/>
<keyword evidence="5 6" id="KW-0472">Membrane</keyword>
<evidence type="ECO:0000256" key="5">
    <source>
        <dbReference type="ARBA" id="ARBA00023136"/>
    </source>
</evidence>
<keyword evidence="4 6" id="KW-1133">Transmembrane helix</keyword>
<sequence length="270" mass="30056">DAGIHVSEETKDASLQLPRAMMISAVLNGILGVAMLITFCFCITDLEEQVLNAQTDYPIIDILYSVTKSKAGTCVLVSLLIYLNFIGCVGVVVASSRQLWAFSRDNGVPFSAKIKIVSPKWKIPMNSLYVCFAISVILTATNFGSDMAFTIIVNVSNAFSLFSYTISIGCIRLKRLRGEPLLPRRWSLGKYGGIINDISLAWLVLGFIFSFFPMAPYSGSSGWWKESANYSFIIFLVACFAAFIYHWKMPQGEKRYVPPVFLIRNNQAFS</sequence>
<gene>
    <name evidence="7" type="ORF">K470DRAFT_220893</name>
</gene>
<evidence type="ECO:0000313" key="7">
    <source>
        <dbReference type="EMBL" id="KAF2858612.1"/>
    </source>
</evidence>
<dbReference type="GO" id="GO:0016020">
    <property type="term" value="C:membrane"/>
    <property type="evidence" value="ECO:0007669"/>
    <property type="project" value="UniProtKB-SubCell"/>
</dbReference>